<keyword evidence="2" id="KW-1185">Reference proteome</keyword>
<evidence type="ECO:0000313" key="1">
    <source>
        <dbReference type="EMBL" id="KAJ7328858.1"/>
    </source>
</evidence>
<sequence length="338" mass="37624">MHDGPNGRHQCIIGEALGPSLASCRLCSFVWDKEVIPADIVCQLVGQITLGVEYLHKRNVVHGDLHQGNTLLCPPTPMATLAAVESHMGKLRKWLVTDMDSDQIPRRSSVTLVRHGFLEAGLWRLQDIVTPKTYRPCTVLPRRCSGSRAAHRPTRIYGLWQCSYTYSSPADVVYFMEDGNRDRLLSQMVLALGRFPEPLWSSWADRNKYFNEQGQPLDPRASSDFLKAPWVFNKEMPEGGHERRMFKNLLRTMVSYYPCATAANVVAICSELPYGLVLGRDWLFFCQETIPHATFALTSGIVCPGKSSSAAVNYLLPGASGPSNMDVDGQFDGDTANT</sequence>
<dbReference type="Proteomes" id="UP001218218">
    <property type="component" value="Unassembled WGS sequence"/>
</dbReference>
<proteinExistence type="predicted"/>
<dbReference type="Gene3D" id="3.30.200.20">
    <property type="entry name" value="Phosphorylase Kinase, domain 1"/>
    <property type="match status" value="1"/>
</dbReference>
<evidence type="ECO:0008006" key="3">
    <source>
        <dbReference type="Google" id="ProtNLM"/>
    </source>
</evidence>
<dbReference type="Gene3D" id="1.10.510.10">
    <property type="entry name" value="Transferase(Phosphotransferase) domain 1"/>
    <property type="match status" value="1"/>
</dbReference>
<evidence type="ECO:0000313" key="2">
    <source>
        <dbReference type="Proteomes" id="UP001218218"/>
    </source>
</evidence>
<accession>A0AAD6ZMJ8</accession>
<comment type="caution">
    <text evidence="1">The sequence shown here is derived from an EMBL/GenBank/DDBJ whole genome shotgun (WGS) entry which is preliminary data.</text>
</comment>
<reference evidence="1" key="1">
    <citation type="submission" date="2023-03" db="EMBL/GenBank/DDBJ databases">
        <title>Massive genome expansion in bonnet fungi (Mycena s.s.) driven by repeated elements and novel gene families across ecological guilds.</title>
        <authorList>
            <consortium name="Lawrence Berkeley National Laboratory"/>
            <person name="Harder C.B."/>
            <person name="Miyauchi S."/>
            <person name="Viragh M."/>
            <person name="Kuo A."/>
            <person name="Thoen E."/>
            <person name="Andreopoulos B."/>
            <person name="Lu D."/>
            <person name="Skrede I."/>
            <person name="Drula E."/>
            <person name="Henrissat B."/>
            <person name="Morin E."/>
            <person name="Kohler A."/>
            <person name="Barry K."/>
            <person name="LaButti K."/>
            <person name="Morin E."/>
            <person name="Salamov A."/>
            <person name="Lipzen A."/>
            <person name="Mereny Z."/>
            <person name="Hegedus B."/>
            <person name="Baldrian P."/>
            <person name="Stursova M."/>
            <person name="Weitz H."/>
            <person name="Taylor A."/>
            <person name="Grigoriev I.V."/>
            <person name="Nagy L.G."/>
            <person name="Martin F."/>
            <person name="Kauserud H."/>
        </authorList>
    </citation>
    <scope>NUCLEOTIDE SEQUENCE</scope>
    <source>
        <strain evidence="1">CBHHK002</strain>
    </source>
</reference>
<dbReference type="AlphaFoldDB" id="A0AAD6ZMJ8"/>
<gene>
    <name evidence="1" type="ORF">DFH08DRAFT_940505</name>
</gene>
<dbReference type="InterPro" id="IPR011009">
    <property type="entry name" value="Kinase-like_dom_sf"/>
</dbReference>
<protein>
    <recommendedName>
        <fullName evidence="3">Protein kinase domain-containing protein</fullName>
    </recommendedName>
</protein>
<organism evidence="1 2">
    <name type="scientific">Mycena albidolilacea</name>
    <dbReference type="NCBI Taxonomy" id="1033008"/>
    <lineage>
        <taxon>Eukaryota</taxon>
        <taxon>Fungi</taxon>
        <taxon>Dikarya</taxon>
        <taxon>Basidiomycota</taxon>
        <taxon>Agaricomycotina</taxon>
        <taxon>Agaricomycetes</taxon>
        <taxon>Agaricomycetidae</taxon>
        <taxon>Agaricales</taxon>
        <taxon>Marasmiineae</taxon>
        <taxon>Mycenaceae</taxon>
        <taxon>Mycena</taxon>
    </lineage>
</organism>
<name>A0AAD6ZMJ8_9AGAR</name>
<dbReference type="EMBL" id="JARIHO010000038">
    <property type="protein sequence ID" value="KAJ7328858.1"/>
    <property type="molecule type" value="Genomic_DNA"/>
</dbReference>
<dbReference type="SUPFAM" id="SSF56112">
    <property type="entry name" value="Protein kinase-like (PK-like)"/>
    <property type="match status" value="1"/>
</dbReference>